<evidence type="ECO:0008006" key="4">
    <source>
        <dbReference type="Google" id="ProtNLM"/>
    </source>
</evidence>
<reference evidence="2 3" key="1">
    <citation type="submission" date="2016-09" db="EMBL/GenBank/DDBJ databases">
        <authorList>
            <person name="Capua I."/>
            <person name="De Benedictis P."/>
            <person name="Joannis T."/>
            <person name="Lombin L.H."/>
            <person name="Cattoli G."/>
        </authorList>
    </citation>
    <scope>NUCLEOTIDE SEQUENCE [LARGE SCALE GENOMIC DNA]</scope>
    <source>
        <strain evidence="2 3">UB20</strain>
    </source>
</reference>
<evidence type="ECO:0000313" key="2">
    <source>
        <dbReference type="EMBL" id="SCQ18782.1"/>
    </source>
</evidence>
<feature type="chain" id="PRO_5008922273" description="T9SS C-terminal target domain-containing protein" evidence="1">
    <location>
        <begin position="21"/>
        <end position="373"/>
    </location>
</feature>
<dbReference type="EMBL" id="FMMM01000021">
    <property type="protein sequence ID" value="SCQ18782.1"/>
    <property type="molecule type" value="Genomic_DNA"/>
</dbReference>
<evidence type="ECO:0000256" key="1">
    <source>
        <dbReference type="SAM" id="SignalP"/>
    </source>
</evidence>
<dbReference type="Proteomes" id="UP000182057">
    <property type="component" value="Unassembled WGS sequence"/>
</dbReference>
<dbReference type="AlphaFoldDB" id="A0A1D3UF64"/>
<organism evidence="2 3">
    <name type="scientific">Tannerella forsythia</name>
    <name type="common">Bacteroides forsythus</name>
    <dbReference type="NCBI Taxonomy" id="28112"/>
    <lineage>
        <taxon>Bacteria</taxon>
        <taxon>Pseudomonadati</taxon>
        <taxon>Bacteroidota</taxon>
        <taxon>Bacteroidia</taxon>
        <taxon>Bacteroidales</taxon>
        <taxon>Tannerellaceae</taxon>
        <taxon>Tannerella</taxon>
    </lineage>
</organism>
<dbReference type="RefSeq" id="WP_141728946.1">
    <property type="nucleotide sequence ID" value="NZ_CALHNL010000100.1"/>
</dbReference>
<accession>A0A1D3UF64</accession>
<protein>
    <recommendedName>
        <fullName evidence="4">T9SS C-terminal target domain-containing protein</fullName>
    </recommendedName>
</protein>
<feature type="signal peptide" evidence="1">
    <location>
        <begin position="1"/>
        <end position="20"/>
    </location>
</feature>
<gene>
    <name evidence="2" type="ORF">TFUB20_00463</name>
</gene>
<keyword evidence="1" id="KW-0732">Signal</keyword>
<evidence type="ECO:0000313" key="3">
    <source>
        <dbReference type="Proteomes" id="UP000182057"/>
    </source>
</evidence>
<proteinExistence type="predicted"/>
<name>A0A1D3UF64_TANFO</name>
<dbReference type="OrthoDB" id="1373484at2"/>
<sequence precursor="true">MKKLITTTALLWAMVGMLSAQTITGPKHPLNMKTQRSIADSTTCETYLSGGGTNIMYPFCSFIHRYGKDWLTDTTTHQCGLLSQTIQKYSPDGHLLYRSTYVPKKIDTDGNVSPEKEFHVVKYTYGKDGRLLKEEHYDRLTNPPTKGKLYESLDYQYTMTDSGYVLNVTERLNIDTEKDSIAKHKVEILLDKKGRVTVWKIKDQHTEETYVTGDDGKRYRIGDTYYSYTDSSYTSLSFKRGGKELIRDQITPDRWYKHDYLFNKKGLQTKKRFSIRPKDSKEWKMWDIEGYFYFYKDGNPHSNIRIGKASGRVYGTVGGAVVETEQTVEAAVYTFGGQPVKRQRIGAGTTRIPLPVGFYLITLNGTGHKVIVK</sequence>